<dbReference type="PANTHER" id="PTHR31344">
    <property type="entry name" value="NUCLEAR PORE COMPLEX PROTEIN NUP205"/>
    <property type="match status" value="1"/>
</dbReference>
<dbReference type="Proteomes" id="UP000237000">
    <property type="component" value="Unassembled WGS sequence"/>
</dbReference>
<name>A0A2P5E5Q4_TREOI</name>
<proteinExistence type="inferred from homology"/>
<organism evidence="5 6">
    <name type="scientific">Trema orientale</name>
    <name type="common">Charcoal tree</name>
    <name type="synonym">Celtis orientalis</name>
    <dbReference type="NCBI Taxonomy" id="63057"/>
    <lineage>
        <taxon>Eukaryota</taxon>
        <taxon>Viridiplantae</taxon>
        <taxon>Streptophyta</taxon>
        <taxon>Embryophyta</taxon>
        <taxon>Tracheophyta</taxon>
        <taxon>Spermatophyta</taxon>
        <taxon>Magnoliopsida</taxon>
        <taxon>eudicotyledons</taxon>
        <taxon>Gunneridae</taxon>
        <taxon>Pentapetalae</taxon>
        <taxon>rosids</taxon>
        <taxon>fabids</taxon>
        <taxon>Rosales</taxon>
        <taxon>Cannabaceae</taxon>
        <taxon>Trema</taxon>
    </lineage>
</organism>
<sequence length="623" mass="70212">MLSAKELLSIIESSLLGPSPPSPAQKVDLLDAIHSSLPAFQSLLSHPTPKPSDRDKVQSREVRLLDSSPILLDERDVQIALQLSEYLHLNEIECVRLLQHSNQEWGLMGQEPLEVLRLLEGRWYTDRKDLLTALYTLLKAVALDQGLDADLFCDIQSYLEDLISSGLRQRLISLIKELNREEPADLGGPQCERYILDSRGALVERQAVIYSERLVLGHCLILSFLLVGAGPKDIKDIFSLLKDSAGELSDNDDVLKHKITFSLLFSLVIALVSDAQSEEPVLSCDASFRNEFHETVMAVGMNPSVEHYVDCVRLAWAVHLMLIQDATGASTISNASSNGFACLHSCLEVFVSNNVFLFMLDKFLRSPIYQNDSEDIDHLCIYHLHKLMTCFLSHPLARDKVKESKERAMSILSPYCSARQSFWLFGNDELWEFLNFAGEHHTNFQTPLPFLNTLSTLAYCQEGASKVYELLKGKAFHPVRSTLFGYLSLYDDKIKQSLQTAEAMLPEFPEGDAKALVAYLNVHHKVVENGNPIDREYWLSGIVPLFKLLGYKNVPPYLKVDNCVLMLLPPTGALRNAIEISPDLKETIWSYLEHDDLPMFVGLCAQPRDTEIHARFVNNLKQI</sequence>
<keyword evidence="6" id="KW-1185">Reference proteome</keyword>
<accession>A0A2P5E5Q4</accession>
<protein>
    <submittedName>
        <fullName evidence="5">Nucleoporin</fullName>
    </submittedName>
</protein>
<dbReference type="AlphaFoldDB" id="A0A2P5E5Q4"/>
<comment type="subcellular location">
    <subcellularLocation>
        <location evidence="1">Nucleus</location>
    </subcellularLocation>
</comment>
<keyword evidence="4" id="KW-0539">Nucleus</keyword>
<dbReference type="InParanoid" id="A0A2P5E5Q4"/>
<comment type="similarity">
    <text evidence="2">Belongs to the NUP186/NUP192/NUP205 family.</text>
</comment>
<dbReference type="InterPro" id="IPR021827">
    <property type="entry name" value="Nup186/Nup192/Nup205"/>
</dbReference>
<evidence type="ECO:0000313" key="6">
    <source>
        <dbReference type="Proteomes" id="UP000237000"/>
    </source>
</evidence>
<evidence type="ECO:0000313" key="5">
    <source>
        <dbReference type="EMBL" id="PON80865.1"/>
    </source>
</evidence>
<evidence type="ECO:0000256" key="3">
    <source>
        <dbReference type="ARBA" id="ARBA00022448"/>
    </source>
</evidence>
<dbReference type="STRING" id="63057.A0A2P5E5Q4"/>
<evidence type="ECO:0000256" key="4">
    <source>
        <dbReference type="ARBA" id="ARBA00023242"/>
    </source>
</evidence>
<gene>
    <name evidence="5" type="ORF">TorRG33x02_233610</name>
</gene>
<keyword evidence="3" id="KW-0813">Transport</keyword>
<dbReference type="GO" id="GO:0005643">
    <property type="term" value="C:nuclear pore"/>
    <property type="evidence" value="ECO:0007669"/>
    <property type="project" value="InterPro"/>
</dbReference>
<comment type="caution">
    <text evidence="5">The sequence shown here is derived from an EMBL/GenBank/DDBJ whole genome shotgun (WGS) entry which is preliminary data.</text>
</comment>
<dbReference type="Pfam" id="PF11894">
    <property type="entry name" value="Nup192"/>
    <property type="match status" value="1"/>
</dbReference>
<evidence type="ECO:0000256" key="2">
    <source>
        <dbReference type="ARBA" id="ARBA00005892"/>
    </source>
</evidence>
<dbReference type="OrthoDB" id="2019644at2759"/>
<dbReference type="EMBL" id="JXTC01000230">
    <property type="protein sequence ID" value="PON80865.1"/>
    <property type="molecule type" value="Genomic_DNA"/>
</dbReference>
<evidence type="ECO:0000256" key="1">
    <source>
        <dbReference type="ARBA" id="ARBA00004123"/>
    </source>
</evidence>
<dbReference type="PANTHER" id="PTHR31344:SF0">
    <property type="entry name" value="NUCLEAR PORE COMPLEX PROTEIN NUP205"/>
    <property type="match status" value="1"/>
</dbReference>
<reference evidence="6" key="1">
    <citation type="submission" date="2016-06" db="EMBL/GenBank/DDBJ databases">
        <title>Parallel loss of symbiosis genes in relatives of nitrogen-fixing non-legume Parasponia.</title>
        <authorList>
            <person name="Van Velzen R."/>
            <person name="Holmer R."/>
            <person name="Bu F."/>
            <person name="Rutten L."/>
            <person name="Van Zeijl A."/>
            <person name="Liu W."/>
            <person name="Santuari L."/>
            <person name="Cao Q."/>
            <person name="Sharma T."/>
            <person name="Shen D."/>
            <person name="Roswanjaya Y."/>
            <person name="Wardhani T."/>
            <person name="Kalhor M.S."/>
            <person name="Jansen J."/>
            <person name="Van den Hoogen J."/>
            <person name="Gungor B."/>
            <person name="Hartog M."/>
            <person name="Hontelez J."/>
            <person name="Verver J."/>
            <person name="Yang W.-C."/>
            <person name="Schijlen E."/>
            <person name="Repin R."/>
            <person name="Schilthuizen M."/>
            <person name="Schranz E."/>
            <person name="Heidstra R."/>
            <person name="Miyata K."/>
            <person name="Fedorova E."/>
            <person name="Kohlen W."/>
            <person name="Bisseling T."/>
            <person name="Smit S."/>
            <person name="Geurts R."/>
        </authorList>
    </citation>
    <scope>NUCLEOTIDE SEQUENCE [LARGE SCALE GENOMIC DNA]</scope>
    <source>
        <strain evidence="6">cv. RG33-2</strain>
    </source>
</reference>